<reference evidence="1" key="1">
    <citation type="submission" date="2018-05" db="EMBL/GenBank/DDBJ databases">
        <title>Draft genome of Mucuna pruriens seed.</title>
        <authorList>
            <person name="Nnadi N.E."/>
            <person name="Vos R."/>
            <person name="Hasami M.H."/>
            <person name="Devisetty U.K."/>
            <person name="Aguiy J.C."/>
        </authorList>
    </citation>
    <scope>NUCLEOTIDE SEQUENCE [LARGE SCALE GENOMIC DNA]</scope>
    <source>
        <strain evidence="1">JCA_2017</strain>
    </source>
</reference>
<sequence length="278" mass="31897">MIESKISRYKSQLRSRGQTPHRGTITTIARGGSMVEMSTSTRKRYSQSMLAIQERPTMRLERVLVDQGSSANVLFWPPFEKLDFSESCLEDYPRMWVDFTGEEVQIRGIINLEVILGTESTRKVVKITFTMVNSPTSYNVILGRLALNRLPPSRVSPRFDREDTRPQPDEDLKEIQVGLEPHQWTKIGASLDSGVKEEVVRVLRKNRDAFAWTPIDMPGINLGFLCHCLSISLGAHLVSKKNGDYKRRRKERLGLKQLSCYRQDSFEKSNTLPGYLMW</sequence>
<dbReference type="AlphaFoldDB" id="A0A371EEP7"/>
<evidence type="ECO:0008006" key="3">
    <source>
        <dbReference type="Google" id="ProtNLM"/>
    </source>
</evidence>
<dbReference type="PANTHER" id="PTHR33240">
    <property type="entry name" value="OS08G0508500 PROTEIN"/>
    <property type="match status" value="1"/>
</dbReference>
<name>A0A371EEP7_MUCPR</name>
<proteinExistence type="predicted"/>
<feature type="non-terminal residue" evidence="1">
    <location>
        <position position="1"/>
    </location>
</feature>
<keyword evidence="2" id="KW-1185">Reference proteome</keyword>
<dbReference type="OrthoDB" id="1937476at2759"/>
<dbReference type="Proteomes" id="UP000257109">
    <property type="component" value="Unassembled WGS sequence"/>
</dbReference>
<evidence type="ECO:0000313" key="2">
    <source>
        <dbReference type="Proteomes" id="UP000257109"/>
    </source>
</evidence>
<dbReference type="EMBL" id="QJKJ01014347">
    <property type="protein sequence ID" value="RDX64523.1"/>
    <property type="molecule type" value="Genomic_DNA"/>
</dbReference>
<comment type="caution">
    <text evidence="1">The sequence shown here is derived from an EMBL/GenBank/DDBJ whole genome shotgun (WGS) entry which is preliminary data.</text>
</comment>
<protein>
    <recommendedName>
        <fullName evidence="3">Reverse transcriptase domain-containing protein</fullName>
    </recommendedName>
</protein>
<evidence type="ECO:0000313" key="1">
    <source>
        <dbReference type="EMBL" id="RDX64523.1"/>
    </source>
</evidence>
<dbReference type="PANTHER" id="PTHR33240:SF17">
    <property type="entry name" value="EUKARYOTIC PEPTIDE CHAIN RELEASE FACTOR GTP-BINDING SUBUNIT-LIKE"/>
    <property type="match status" value="1"/>
</dbReference>
<gene>
    <name evidence="1" type="ORF">CR513_56914</name>
</gene>
<organism evidence="1 2">
    <name type="scientific">Mucuna pruriens</name>
    <name type="common">Velvet bean</name>
    <name type="synonym">Dolichos pruriens</name>
    <dbReference type="NCBI Taxonomy" id="157652"/>
    <lineage>
        <taxon>Eukaryota</taxon>
        <taxon>Viridiplantae</taxon>
        <taxon>Streptophyta</taxon>
        <taxon>Embryophyta</taxon>
        <taxon>Tracheophyta</taxon>
        <taxon>Spermatophyta</taxon>
        <taxon>Magnoliopsida</taxon>
        <taxon>eudicotyledons</taxon>
        <taxon>Gunneridae</taxon>
        <taxon>Pentapetalae</taxon>
        <taxon>rosids</taxon>
        <taxon>fabids</taxon>
        <taxon>Fabales</taxon>
        <taxon>Fabaceae</taxon>
        <taxon>Papilionoideae</taxon>
        <taxon>50 kb inversion clade</taxon>
        <taxon>NPAAA clade</taxon>
        <taxon>indigoferoid/millettioid clade</taxon>
        <taxon>Phaseoleae</taxon>
        <taxon>Mucuna</taxon>
    </lineage>
</organism>
<accession>A0A371EEP7</accession>